<keyword evidence="2 6" id="KW-0812">Transmembrane</keyword>
<comment type="subcellular location">
    <subcellularLocation>
        <location evidence="1">Membrane</location>
        <topology evidence="1">Multi-pass membrane protein</topology>
    </subcellularLocation>
</comment>
<dbReference type="Pfam" id="PF20684">
    <property type="entry name" value="Fung_rhodopsin"/>
    <property type="match status" value="1"/>
</dbReference>
<dbReference type="AlphaFoldDB" id="A0A9P8RL29"/>
<comment type="caution">
    <text evidence="8">The sequence shown here is derived from an EMBL/GenBank/DDBJ whole genome shotgun (WGS) entry which is preliminary data.</text>
</comment>
<keyword evidence="9" id="KW-1185">Reference proteome</keyword>
<feature type="domain" description="Rhodopsin" evidence="7">
    <location>
        <begin position="37"/>
        <end position="241"/>
    </location>
</feature>
<dbReference type="GO" id="GO:0016020">
    <property type="term" value="C:membrane"/>
    <property type="evidence" value="ECO:0007669"/>
    <property type="project" value="UniProtKB-SubCell"/>
</dbReference>
<feature type="transmembrane region" description="Helical" evidence="6">
    <location>
        <begin position="183"/>
        <end position="203"/>
    </location>
</feature>
<dbReference type="InterPro" id="IPR052337">
    <property type="entry name" value="SAT4-like"/>
</dbReference>
<evidence type="ECO:0000256" key="3">
    <source>
        <dbReference type="ARBA" id="ARBA00022989"/>
    </source>
</evidence>
<evidence type="ECO:0000313" key="9">
    <source>
        <dbReference type="Proteomes" id="UP000758603"/>
    </source>
</evidence>
<evidence type="ECO:0000256" key="2">
    <source>
        <dbReference type="ARBA" id="ARBA00022692"/>
    </source>
</evidence>
<evidence type="ECO:0000256" key="4">
    <source>
        <dbReference type="ARBA" id="ARBA00023136"/>
    </source>
</evidence>
<evidence type="ECO:0000313" key="8">
    <source>
        <dbReference type="EMBL" id="KAH6645270.1"/>
    </source>
</evidence>
<dbReference type="RefSeq" id="XP_045951784.1">
    <property type="nucleotide sequence ID" value="XM_046108656.1"/>
</dbReference>
<name>A0A9P8RL29_9PEZI</name>
<keyword evidence="3 6" id="KW-1133">Transmembrane helix</keyword>
<dbReference type="EMBL" id="JAGPXC010000011">
    <property type="protein sequence ID" value="KAH6645270.1"/>
    <property type="molecule type" value="Genomic_DNA"/>
</dbReference>
<comment type="similarity">
    <text evidence="5">Belongs to the SAT4 family.</text>
</comment>
<gene>
    <name evidence="8" type="ORF">BKA67DRAFT_669379</name>
</gene>
<feature type="transmembrane region" description="Helical" evidence="6">
    <location>
        <begin position="20"/>
        <end position="41"/>
    </location>
</feature>
<feature type="transmembrane region" description="Helical" evidence="6">
    <location>
        <begin position="139"/>
        <end position="163"/>
    </location>
</feature>
<feature type="transmembrane region" description="Helical" evidence="6">
    <location>
        <begin position="53"/>
        <end position="74"/>
    </location>
</feature>
<feature type="transmembrane region" description="Helical" evidence="6">
    <location>
        <begin position="215"/>
        <end position="233"/>
    </location>
</feature>
<evidence type="ECO:0000256" key="5">
    <source>
        <dbReference type="ARBA" id="ARBA00038359"/>
    </source>
</evidence>
<organism evidence="8 9">
    <name type="scientific">Truncatella angustata</name>
    <dbReference type="NCBI Taxonomy" id="152316"/>
    <lineage>
        <taxon>Eukaryota</taxon>
        <taxon>Fungi</taxon>
        <taxon>Dikarya</taxon>
        <taxon>Ascomycota</taxon>
        <taxon>Pezizomycotina</taxon>
        <taxon>Sordariomycetes</taxon>
        <taxon>Xylariomycetidae</taxon>
        <taxon>Amphisphaeriales</taxon>
        <taxon>Sporocadaceae</taxon>
        <taxon>Truncatella</taxon>
    </lineage>
</organism>
<evidence type="ECO:0000259" key="7">
    <source>
        <dbReference type="Pfam" id="PF20684"/>
    </source>
</evidence>
<dbReference type="GeneID" id="70137547"/>
<protein>
    <recommendedName>
        <fullName evidence="7">Rhodopsin domain-containing protein</fullName>
    </recommendedName>
</protein>
<sequence>MSSSSVEYSVPIENAGQVGVLVSSALSILIPTLLVTLRFIAKRSVARSLDASDYCIVVALIFNIGLHIDCWPMVYRGAFGFHVADIMVRFGLETLTFFFKGIMCFALIWNGTICFSKLSVLLMYSALIPIRHLIIPARVLGTLIVLWNFSSFVAGLAMCQPIARNWDQSIRGGFCGDKVKYYMWLGIINVVTDVLILALPIPFVYGLNMKLRKRLVLIAMFSIGFFTCAITIYRQTMLTYLDFTDMPFSGLLATIFS</sequence>
<dbReference type="InterPro" id="IPR049326">
    <property type="entry name" value="Rhodopsin_dom_fungi"/>
</dbReference>
<feature type="transmembrane region" description="Helical" evidence="6">
    <location>
        <begin position="94"/>
        <end position="127"/>
    </location>
</feature>
<keyword evidence="4 6" id="KW-0472">Membrane</keyword>
<reference evidence="8" key="1">
    <citation type="journal article" date="2021" name="Nat. Commun.">
        <title>Genetic determinants of endophytism in the Arabidopsis root mycobiome.</title>
        <authorList>
            <person name="Mesny F."/>
            <person name="Miyauchi S."/>
            <person name="Thiergart T."/>
            <person name="Pickel B."/>
            <person name="Atanasova L."/>
            <person name="Karlsson M."/>
            <person name="Huettel B."/>
            <person name="Barry K.W."/>
            <person name="Haridas S."/>
            <person name="Chen C."/>
            <person name="Bauer D."/>
            <person name="Andreopoulos W."/>
            <person name="Pangilinan J."/>
            <person name="LaButti K."/>
            <person name="Riley R."/>
            <person name="Lipzen A."/>
            <person name="Clum A."/>
            <person name="Drula E."/>
            <person name="Henrissat B."/>
            <person name="Kohler A."/>
            <person name="Grigoriev I.V."/>
            <person name="Martin F.M."/>
            <person name="Hacquard S."/>
        </authorList>
    </citation>
    <scope>NUCLEOTIDE SEQUENCE</scope>
    <source>
        <strain evidence="8">MPI-SDFR-AT-0073</strain>
    </source>
</reference>
<dbReference type="OrthoDB" id="5329176at2759"/>
<evidence type="ECO:0000256" key="1">
    <source>
        <dbReference type="ARBA" id="ARBA00004141"/>
    </source>
</evidence>
<proteinExistence type="inferred from homology"/>
<accession>A0A9P8RL29</accession>
<dbReference type="PANTHER" id="PTHR33048:SF57">
    <property type="entry name" value="INTEGRAL MEMBRANE PROTEIN-RELATED"/>
    <property type="match status" value="1"/>
</dbReference>
<dbReference type="Proteomes" id="UP000758603">
    <property type="component" value="Unassembled WGS sequence"/>
</dbReference>
<evidence type="ECO:0000256" key="6">
    <source>
        <dbReference type="SAM" id="Phobius"/>
    </source>
</evidence>
<dbReference type="PANTHER" id="PTHR33048">
    <property type="entry name" value="PTH11-LIKE INTEGRAL MEMBRANE PROTEIN (AFU_ORTHOLOGUE AFUA_5G11245)"/>
    <property type="match status" value="1"/>
</dbReference>